<proteinExistence type="predicted"/>
<sequence length="84" mass="9315">MDNALKSHFGLRGQVMNGHRRSESQQLSPGKSRPLPKKVHSVIGVEVTQPESIIISAREARPRLLIRRLLIRVLMVRPGGADNG</sequence>
<gene>
    <name evidence="2" type="ORF">AVEN_27335_1</name>
</gene>
<dbReference type="Proteomes" id="UP000499080">
    <property type="component" value="Unassembled WGS sequence"/>
</dbReference>
<evidence type="ECO:0000313" key="2">
    <source>
        <dbReference type="EMBL" id="GBM53427.1"/>
    </source>
</evidence>
<dbReference type="EMBL" id="BGPR01001418">
    <property type="protein sequence ID" value="GBM53427.1"/>
    <property type="molecule type" value="Genomic_DNA"/>
</dbReference>
<dbReference type="AlphaFoldDB" id="A0A4Y2GJW9"/>
<name>A0A4Y2GJW9_ARAVE</name>
<keyword evidence="3" id="KW-1185">Reference proteome</keyword>
<comment type="caution">
    <text evidence="2">The sequence shown here is derived from an EMBL/GenBank/DDBJ whole genome shotgun (WGS) entry which is preliminary data.</text>
</comment>
<reference evidence="2 3" key="1">
    <citation type="journal article" date="2019" name="Sci. Rep.">
        <title>Orb-weaving spider Araneus ventricosus genome elucidates the spidroin gene catalogue.</title>
        <authorList>
            <person name="Kono N."/>
            <person name="Nakamura H."/>
            <person name="Ohtoshi R."/>
            <person name="Moran D.A.P."/>
            <person name="Shinohara A."/>
            <person name="Yoshida Y."/>
            <person name="Fujiwara M."/>
            <person name="Mori M."/>
            <person name="Tomita M."/>
            <person name="Arakawa K."/>
        </authorList>
    </citation>
    <scope>NUCLEOTIDE SEQUENCE [LARGE SCALE GENOMIC DNA]</scope>
</reference>
<evidence type="ECO:0000256" key="1">
    <source>
        <dbReference type="SAM" id="MobiDB-lite"/>
    </source>
</evidence>
<feature type="region of interest" description="Disordered" evidence="1">
    <location>
        <begin position="1"/>
        <end position="37"/>
    </location>
</feature>
<protein>
    <submittedName>
        <fullName evidence="2">Uncharacterized protein</fullName>
    </submittedName>
</protein>
<evidence type="ECO:0000313" key="3">
    <source>
        <dbReference type="Proteomes" id="UP000499080"/>
    </source>
</evidence>
<accession>A0A4Y2GJW9</accession>
<organism evidence="2 3">
    <name type="scientific">Araneus ventricosus</name>
    <name type="common">Orbweaver spider</name>
    <name type="synonym">Epeira ventricosa</name>
    <dbReference type="NCBI Taxonomy" id="182803"/>
    <lineage>
        <taxon>Eukaryota</taxon>
        <taxon>Metazoa</taxon>
        <taxon>Ecdysozoa</taxon>
        <taxon>Arthropoda</taxon>
        <taxon>Chelicerata</taxon>
        <taxon>Arachnida</taxon>
        <taxon>Araneae</taxon>
        <taxon>Araneomorphae</taxon>
        <taxon>Entelegynae</taxon>
        <taxon>Araneoidea</taxon>
        <taxon>Araneidae</taxon>
        <taxon>Araneus</taxon>
    </lineage>
</organism>